<gene>
    <name evidence="1" type="ORF">NDM98_23000</name>
</gene>
<reference evidence="1" key="1">
    <citation type="submission" date="2022-06" db="EMBL/GenBank/DDBJ databases">
        <title>Alkalicoccobacillus porphyridii sp. nov., isolated from a marine red alga, Porphyridium purpureum and reclassification of Shouchella plakortidis and Shouchella gibsonii as Alkalicoccobacillus plakortidis comb. nov. and Alkalicoccobacillus gibsonii comb. nov.</title>
        <authorList>
            <person name="Kim K.H."/>
            <person name="Lee J.K."/>
            <person name="Han D.M."/>
            <person name="Baek J.H."/>
            <person name="Jeon C.O."/>
        </authorList>
    </citation>
    <scope>NUCLEOTIDE SEQUENCE</scope>
    <source>
        <strain evidence="1">DSM 19153</strain>
    </source>
</reference>
<dbReference type="EMBL" id="JAMQJY010000008">
    <property type="protein sequence ID" value="MCM2677996.1"/>
    <property type="molecule type" value="Genomic_DNA"/>
</dbReference>
<dbReference type="Proteomes" id="UP001203665">
    <property type="component" value="Unassembled WGS sequence"/>
</dbReference>
<keyword evidence="2" id="KW-1185">Reference proteome</keyword>
<comment type="caution">
    <text evidence="1">The sequence shown here is derived from an EMBL/GenBank/DDBJ whole genome shotgun (WGS) entry which is preliminary data.</text>
</comment>
<accession>A0ABT0XQ04</accession>
<evidence type="ECO:0000313" key="2">
    <source>
        <dbReference type="Proteomes" id="UP001203665"/>
    </source>
</evidence>
<evidence type="ECO:0000313" key="1">
    <source>
        <dbReference type="EMBL" id="MCM2677996.1"/>
    </source>
</evidence>
<name>A0ABT0XQ04_9BACI</name>
<protein>
    <submittedName>
        <fullName evidence="1">Uncharacterized protein</fullName>
    </submittedName>
</protein>
<dbReference type="RefSeq" id="WP_251611844.1">
    <property type="nucleotide sequence ID" value="NZ_JAMQJY010000008.1"/>
</dbReference>
<proteinExistence type="predicted"/>
<organism evidence="1 2">
    <name type="scientific">Alkalicoccobacillus plakortidis</name>
    <dbReference type="NCBI Taxonomy" id="444060"/>
    <lineage>
        <taxon>Bacteria</taxon>
        <taxon>Bacillati</taxon>
        <taxon>Bacillota</taxon>
        <taxon>Bacilli</taxon>
        <taxon>Bacillales</taxon>
        <taxon>Bacillaceae</taxon>
        <taxon>Alkalicoccobacillus</taxon>
    </lineage>
</organism>
<sequence length="282" mass="31811">MKPGKIVYQGVLLDVTYLPWAQFQNSERILGSYHLANSLKSKMILSDPTGELQKIQAKVADLFPKRMWVEARCEDALERITNNLDSHSNKTQWADQVMAWLFAAGVMTHVLLVADLQNPTVRLRYLNVKKLLRTYDLDHVYEELLDFLGCRELSSDRISSHLNQLETTFDAAVSIAKTPLFFSSDITKEARSIAIDGSCELIKAGSHREAVFWMVATYARCHQIFALDAPKLLHMPGFNSLLADLGITSTDDLDKRVAEIREYLPNLKKYAEAIMSQNSGSG</sequence>